<keyword evidence="6" id="KW-0472">Membrane</keyword>
<evidence type="ECO:0000256" key="1">
    <source>
        <dbReference type="ARBA" id="ARBA00004442"/>
    </source>
</evidence>
<dbReference type="PATRIC" id="fig|1030841.3.peg.404"/>
<organism evidence="9 10">
    <name type="scientific">Neisseria wadsworthii 9715</name>
    <dbReference type="NCBI Taxonomy" id="1030841"/>
    <lineage>
        <taxon>Bacteria</taxon>
        <taxon>Pseudomonadati</taxon>
        <taxon>Pseudomonadota</taxon>
        <taxon>Betaproteobacteria</taxon>
        <taxon>Neisseriales</taxon>
        <taxon>Neisseriaceae</taxon>
        <taxon>Neisseria</taxon>
    </lineage>
</organism>
<keyword evidence="4" id="KW-0812">Transmembrane</keyword>
<reference evidence="9 10" key="1">
    <citation type="submission" date="2011-06" db="EMBL/GenBank/DDBJ databases">
        <authorList>
            <person name="Muzny D."/>
            <person name="Qin X."/>
            <person name="Deng J."/>
            <person name="Jiang H."/>
            <person name="Liu Y."/>
            <person name="Qu J."/>
            <person name="Song X.-Z."/>
            <person name="Zhang L."/>
            <person name="Thornton R."/>
            <person name="Coyle M."/>
            <person name="Francisco L."/>
            <person name="Jackson L."/>
            <person name="Javaid M."/>
            <person name="Korchina V."/>
            <person name="Kovar C."/>
            <person name="Mata R."/>
            <person name="Mathew T."/>
            <person name="Ngo R."/>
            <person name="Nguyen L."/>
            <person name="Nguyen N."/>
            <person name="Okwuonu G."/>
            <person name="Ongeri F."/>
            <person name="Pham C."/>
            <person name="Simmons D."/>
            <person name="Wilczek-Boney K."/>
            <person name="Hale W."/>
            <person name="Jakkamsetti A."/>
            <person name="Pham P."/>
            <person name="Ruth R."/>
            <person name="San Lucas F."/>
            <person name="Warren J."/>
            <person name="Zhang J."/>
            <person name="Zhao Z."/>
            <person name="Zhou C."/>
            <person name="Zhu D."/>
            <person name="Lee S."/>
            <person name="Bess C."/>
            <person name="Blankenburg K."/>
            <person name="Forbes L."/>
            <person name="Fu Q."/>
            <person name="Gubbala S."/>
            <person name="Hirani K."/>
            <person name="Jayaseelan J.C."/>
            <person name="Lara F."/>
            <person name="Munidasa M."/>
            <person name="Palculict T."/>
            <person name="Patil S."/>
            <person name="Pu L.-L."/>
            <person name="Saada N."/>
            <person name="Tang L."/>
            <person name="Weissenberger G."/>
            <person name="Zhu Y."/>
            <person name="Hemphill L."/>
            <person name="Shang Y."/>
            <person name="Youmans B."/>
            <person name="Ayvaz T."/>
            <person name="Ross M."/>
            <person name="Santibanez J."/>
            <person name="Aqrawi P."/>
            <person name="Gross S."/>
            <person name="Joshi V."/>
            <person name="Fowler G."/>
            <person name="Nazareth L."/>
            <person name="Reid J."/>
            <person name="Worley K."/>
            <person name="Petrosino J."/>
            <person name="Highlander S."/>
            <person name="Gibbs R."/>
        </authorList>
    </citation>
    <scope>NUCLEOTIDE SEQUENCE [LARGE SCALE GENOMIC DNA]</scope>
    <source>
        <strain evidence="9 10">9715</strain>
    </source>
</reference>
<keyword evidence="5" id="KW-0732">Signal</keyword>
<comment type="caution">
    <text evidence="9">The sequence shown here is derived from an EMBL/GenBank/DDBJ whole genome shotgun (WGS) entry which is preliminary data.</text>
</comment>
<sequence length="242" mass="26501">MLATILSTCVNFDEAGKWAYPLIIKSTQDKKGFRMKHQSARLAAFMVAALGASFSTAAMADEVTGPYIQGDIGLANIKVDDDEKFKVRDTFKSLKNSYKDSGFMPRVSAGYDFGDVRVAGDYTHYKNMNDSAKKGDEQLDVKVKARGMGASVIYDIPLQSNFQPYVGARLSANRLKYESHGVSAGTRSHTSESKTKVGYGAMAGVGYKFSNNLAADVGYRYNRLDSDLKAHEVSAGVRYTFN</sequence>
<evidence type="ECO:0000256" key="7">
    <source>
        <dbReference type="ARBA" id="ARBA00023237"/>
    </source>
</evidence>
<dbReference type="GO" id="GO:0009279">
    <property type="term" value="C:cell outer membrane"/>
    <property type="evidence" value="ECO:0007669"/>
    <property type="project" value="UniProtKB-SubCell"/>
</dbReference>
<evidence type="ECO:0000256" key="3">
    <source>
        <dbReference type="ARBA" id="ARBA00022452"/>
    </source>
</evidence>
<proteinExistence type="inferred from homology"/>
<accession>G4CMU4</accession>
<evidence type="ECO:0000256" key="6">
    <source>
        <dbReference type="ARBA" id="ARBA00023136"/>
    </source>
</evidence>
<dbReference type="HOGENOM" id="CLU_089285_1_0_4"/>
<dbReference type="EMBL" id="AGAZ01000013">
    <property type="protein sequence ID" value="EGZ50994.1"/>
    <property type="molecule type" value="Genomic_DNA"/>
</dbReference>
<dbReference type="InterPro" id="IPR011250">
    <property type="entry name" value="OMP/PagP_B-barrel"/>
</dbReference>
<keyword evidence="3" id="KW-1134">Transmembrane beta strand</keyword>
<dbReference type="AlphaFoldDB" id="G4CMU4"/>
<dbReference type="InterPro" id="IPR003394">
    <property type="entry name" value="Porin_opacity"/>
</dbReference>
<evidence type="ECO:0000256" key="2">
    <source>
        <dbReference type="ARBA" id="ARBA00009830"/>
    </source>
</evidence>
<protein>
    <submittedName>
        <fullName evidence="9">Surface protein A</fullName>
    </submittedName>
</protein>
<dbReference type="Gene3D" id="2.40.160.20">
    <property type="match status" value="1"/>
</dbReference>
<gene>
    <name evidence="9" type="primary">nspA</name>
    <name evidence="9" type="ORF">HMPREF9370_0403</name>
</gene>
<dbReference type="SUPFAM" id="SSF56925">
    <property type="entry name" value="OMPA-like"/>
    <property type="match status" value="1"/>
</dbReference>
<dbReference type="STRING" id="1030841.HMPREF9370_0403"/>
<keyword evidence="10" id="KW-1185">Reference proteome</keyword>
<dbReference type="GO" id="GO:0015288">
    <property type="term" value="F:porin activity"/>
    <property type="evidence" value="ECO:0007669"/>
    <property type="project" value="InterPro"/>
</dbReference>
<evidence type="ECO:0000313" key="10">
    <source>
        <dbReference type="Proteomes" id="UP000005336"/>
    </source>
</evidence>
<dbReference type="TCDB" id="1.B.6.2.9">
    <property type="family name" value="the ompa-ompf porin (oop) family"/>
</dbReference>
<evidence type="ECO:0000313" key="9">
    <source>
        <dbReference type="EMBL" id="EGZ50994.1"/>
    </source>
</evidence>
<comment type="similarity">
    <text evidence="2">Belongs to the opacity porin family.</text>
</comment>
<feature type="domain" description="Porin opacity type" evidence="8">
    <location>
        <begin position="109"/>
        <end position="241"/>
    </location>
</feature>
<keyword evidence="7" id="KW-0998">Cell outer membrane</keyword>
<dbReference type="NCBIfam" id="TIGR01414">
    <property type="entry name" value="autotrans_barl"/>
    <property type="match status" value="1"/>
</dbReference>
<dbReference type="Pfam" id="PF02462">
    <property type="entry name" value="Opacity"/>
    <property type="match status" value="1"/>
</dbReference>
<dbReference type="InterPro" id="IPR006315">
    <property type="entry name" value="OM_autotransptr_brl_dom"/>
</dbReference>
<evidence type="ECO:0000256" key="4">
    <source>
        <dbReference type="ARBA" id="ARBA00022692"/>
    </source>
</evidence>
<dbReference type="Proteomes" id="UP000005336">
    <property type="component" value="Unassembled WGS sequence"/>
</dbReference>
<evidence type="ECO:0000259" key="8">
    <source>
        <dbReference type="Pfam" id="PF02462"/>
    </source>
</evidence>
<evidence type="ECO:0000256" key="5">
    <source>
        <dbReference type="ARBA" id="ARBA00022729"/>
    </source>
</evidence>
<name>G4CMU4_9NEIS</name>
<comment type="subcellular location">
    <subcellularLocation>
        <location evidence="1">Cell outer membrane</location>
    </subcellularLocation>
</comment>